<evidence type="ECO:0000313" key="3">
    <source>
        <dbReference type="Proteomes" id="UP001153076"/>
    </source>
</evidence>
<dbReference type="OrthoDB" id="2919534at2759"/>
<proteinExistence type="predicted"/>
<keyword evidence="3" id="KW-1185">Reference proteome</keyword>
<organism evidence="2 3">
    <name type="scientific">Carnegiea gigantea</name>
    <dbReference type="NCBI Taxonomy" id="171969"/>
    <lineage>
        <taxon>Eukaryota</taxon>
        <taxon>Viridiplantae</taxon>
        <taxon>Streptophyta</taxon>
        <taxon>Embryophyta</taxon>
        <taxon>Tracheophyta</taxon>
        <taxon>Spermatophyta</taxon>
        <taxon>Magnoliopsida</taxon>
        <taxon>eudicotyledons</taxon>
        <taxon>Gunneridae</taxon>
        <taxon>Pentapetalae</taxon>
        <taxon>Caryophyllales</taxon>
        <taxon>Cactineae</taxon>
        <taxon>Cactaceae</taxon>
        <taxon>Cactoideae</taxon>
        <taxon>Echinocereeae</taxon>
        <taxon>Carnegiea</taxon>
    </lineage>
</organism>
<comment type="caution">
    <text evidence="2">The sequence shown here is derived from an EMBL/GenBank/DDBJ whole genome shotgun (WGS) entry which is preliminary data.</text>
</comment>
<dbReference type="Proteomes" id="UP001153076">
    <property type="component" value="Unassembled WGS sequence"/>
</dbReference>
<dbReference type="AlphaFoldDB" id="A0A9Q1KL41"/>
<accession>A0A9Q1KL41</accession>
<evidence type="ECO:0000256" key="1">
    <source>
        <dbReference type="SAM" id="MobiDB-lite"/>
    </source>
</evidence>
<reference evidence="2" key="1">
    <citation type="submission" date="2022-04" db="EMBL/GenBank/DDBJ databases">
        <title>Carnegiea gigantea Genome sequencing and assembly v2.</title>
        <authorList>
            <person name="Copetti D."/>
            <person name="Sanderson M.J."/>
            <person name="Burquez A."/>
            <person name="Wojciechowski M.F."/>
        </authorList>
    </citation>
    <scope>NUCLEOTIDE SEQUENCE</scope>
    <source>
        <strain evidence="2">SGP5-SGP5p</strain>
        <tissue evidence="2">Aerial part</tissue>
    </source>
</reference>
<dbReference type="EMBL" id="JAKOGI010000087">
    <property type="protein sequence ID" value="KAJ8444804.1"/>
    <property type="molecule type" value="Genomic_DNA"/>
</dbReference>
<gene>
    <name evidence="2" type="ORF">Cgig2_014993</name>
</gene>
<feature type="region of interest" description="Disordered" evidence="1">
    <location>
        <begin position="234"/>
        <end position="257"/>
    </location>
</feature>
<protein>
    <submittedName>
        <fullName evidence="2">Uncharacterized protein</fullName>
    </submittedName>
</protein>
<name>A0A9Q1KL41_9CARY</name>
<feature type="region of interest" description="Disordered" evidence="1">
    <location>
        <begin position="31"/>
        <end position="58"/>
    </location>
</feature>
<sequence length="298" mass="32600">MIVMLQSLPGRVATLSSARWLSPPLLLLPTQLTSGEPPSSRSRNKLPDPEGKLQPVQPQLRDEECSIKVVATIVGGYVEGMTHTAGDSRDSSHHGVRWKGLPALPLRIMTPWILNDTRSSMDIITCGCLQKLTYPGRDIVPLVHPILGFGGQEVNPTGMICLLLHFGDRLKPRNPKSSMCLGRPTLQKVDFLAIASYLLELQFEADDGSMGVMQGDQQTARECYLVSIRPLVGQANERGPNGQTQVGKRPKAGPTSVPEDLIIHTLAATPPTLRVKSVTFPYVLLNSWDEMDKVSPKN</sequence>
<evidence type="ECO:0000313" key="2">
    <source>
        <dbReference type="EMBL" id="KAJ8444804.1"/>
    </source>
</evidence>